<evidence type="ECO:0000313" key="5">
    <source>
        <dbReference type="Proteomes" id="UP001300745"/>
    </source>
</evidence>
<organism evidence="4 5">
    <name type="scientific">Mycobacterium pinniadriaticum</name>
    <dbReference type="NCBI Taxonomy" id="2994102"/>
    <lineage>
        <taxon>Bacteria</taxon>
        <taxon>Bacillati</taxon>
        <taxon>Actinomycetota</taxon>
        <taxon>Actinomycetes</taxon>
        <taxon>Mycobacteriales</taxon>
        <taxon>Mycobacteriaceae</taxon>
        <taxon>Mycobacterium</taxon>
    </lineage>
</organism>
<evidence type="ECO:0000259" key="3">
    <source>
        <dbReference type="Pfam" id="PF16859"/>
    </source>
</evidence>
<keyword evidence="5" id="KW-1185">Reference proteome</keyword>
<dbReference type="EMBL" id="JAPJDO010000003">
    <property type="protein sequence ID" value="MCX2936153.1"/>
    <property type="molecule type" value="Genomic_DNA"/>
</dbReference>
<dbReference type="Proteomes" id="UP001300745">
    <property type="component" value="Unassembled WGS sequence"/>
</dbReference>
<dbReference type="SUPFAM" id="SSF48498">
    <property type="entry name" value="Tetracyclin repressor-like, C-terminal domain"/>
    <property type="match status" value="1"/>
</dbReference>
<evidence type="ECO:0000256" key="1">
    <source>
        <dbReference type="ARBA" id="ARBA00023015"/>
    </source>
</evidence>
<proteinExistence type="predicted"/>
<dbReference type="InterPro" id="IPR036271">
    <property type="entry name" value="Tet_transcr_reg_TetR-rel_C_sf"/>
</dbReference>
<accession>A0ABT3S9I4</accession>
<evidence type="ECO:0000256" key="2">
    <source>
        <dbReference type="ARBA" id="ARBA00023163"/>
    </source>
</evidence>
<sequence>MRSRHGIEEEVVTRYCGSVRRLALDALLRWSYDILASPDTGSSRTDLQALAAAVAGQVNDHLGRSLLRAMVIDDRAAFADDTRVAFWMRRFASTRSVFERAAERGEI</sequence>
<dbReference type="Gene3D" id="1.10.357.10">
    <property type="entry name" value="Tetracycline Repressor, domain 2"/>
    <property type="match status" value="1"/>
</dbReference>
<comment type="caution">
    <text evidence="4">The sequence shown here is derived from an EMBL/GenBank/DDBJ whole genome shotgun (WGS) entry which is preliminary data.</text>
</comment>
<gene>
    <name evidence="4" type="ORF">ORI27_05555</name>
</gene>
<keyword evidence="2" id="KW-0804">Transcription</keyword>
<protein>
    <submittedName>
        <fullName evidence="4">TetR-like C-terminal domain-containing protein</fullName>
    </submittedName>
</protein>
<reference evidence="4 5" key="1">
    <citation type="submission" date="2022-11" db="EMBL/GenBank/DDBJ databases">
        <title>Mycobacterium sp. nov.</title>
        <authorList>
            <person name="Papic B."/>
            <person name="Spicic S."/>
            <person name="Duvnjak S."/>
        </authorList>
    </citation>
    <scope>NUCLEOTIDE SEQUENCE [LARGE SCALE GENOMIC DNA]</scope>
    <source>
        <strain evidence="4 5">CVI_P4</strain>
    </source>
</reference>
<dbReference type="InterPro" id="IPR011075">
    <property type="entry name" value="TetR_C"/>
</dbReference>
<evidence type="ECO:0000313" key="4">
    <source>
        <dbReference type="EMBL" id="MCX2936153.1"/>
    </source>
</evidence>
<keyword evidence="1" id="KW-0805">Transcription regulation</keyword>
<feature type="domain" description="Tetracyclin repressor-like C-terminal" evidence="3">
    <location>
        <begin position="38"/>
        <end position="107"/>
    </location>
</feature>
<dbReference type="RefSeq" id="WP_265995559.1">
    <property type="nucleotide sequence ID" value="NZ_JAPJDN010000003.1"/>
</dbReference>
<dbReference type="Pfam" id="PF16859">
    <property type="entry name" value="TetR_C_11"/>
    <property type="match status" value="1"/>
</dbReference>
<name>A0ABT3S9I4_9MYCO</name>